<dbReference type="RefSeq" id="WP_188749915.1">
    <property type="nucleotide sequence ID" value="NZ_BMIJ01000006.1"/>
</dbReference>
<evidence type="ECO:0000256" key="1">
    <source>
        <dbReference type="ARBA" id="ARBA00022490"/>
    </source>
</evidence>
<dbReference type="Pfam" id="PF14520">
    <property type="entry name" value="HHH_5"/>
    <property type="match status" value="1"/>
</dbReference>
<dbReference type="InterPro" id="IPR036267">
    <property type="entry name" value="RuvA_C_sf"/>
</dbReference>
<dbReference type="InterPro" id="IPR003583">
    <property type="entry name" value="Hlx-hairpin-Hlx_DNA-bd_motif"/>
</dbReference>
<comment type="subunit">
    <text evidence="6">Homotetramer. Forms an RuvA(8)-RuvB(12)-Holliday junction (HJ) complex. HJ DNA is sandwiched between 2 RuvA tetramers; dsDNA enters through RuvA and exits via RuvB. An RuvB hexamer assembles on each DNA strand where it exits the tetramer. Each RuvB hexamer is contacted by two RuvA subunits (via domain III) on 2 adjacent RuvB subunits; this complex drives branch migration. In the full resolvosome a probable DNA-RuvA(4)-RuvB(12)-RuvC(2) complex forms which resolves the HJ.</text>
</comment>
<dbReference type="SMART" id="SM00278">
    <property type="entry name" value="HhH1"/>
    <property type="match status" value="2"/>
</dbReference>
<comment type="caution">
    <text evidence="6">Lacks conserved residue(s) required for the propagation of feature annotation.</text>
</comment>
<keyword evidence="9" id="KW-1185">Reference proteome</keyword>
<dbReference type="Pfam" id="PF01330">
    <property type="entry name" value="RuvA_N"/>
    <property type="match status" value="1"/>
</dbReference>
<comment type="domain">
    <text evidence="6">Has three domains with a flexible linker between the domains II and III and assumes an 'L' shape. Domain III is highly mobile and contacts RuvB.</text>
</comment>
<dbReference type="Gene3D" id="1.10.8.10">
    <property type="entry name" value="DNA helicase RuvA subunit, C-terminal domain"/>
    <property type="match status" value="1"/>
</dbReference>
<evidence type="ECO:0000256" key="2">
    <source>
        <dbReference type="ARBA" id="ARBA00022763"/>
    </source>
</evidence>
<dbReference type="Pfam" id="PF07499">
    <property type="entry name" value="RuvA_C"/>
    <property type="match status" value="1"/>
</dbReference>
<comment type="caution">
    <text evidence="8">The sequence shown here is derived from an EMBL/GenBank/DDBJ whole genome shotgun (WGS) entry which is preliminary data.</text>
</comment>
<dbReference type="SUPFAM" id="SSF46929">
    <property type="entry name" value="DNA helicase RuvA subunit, C-terminal domain"/>
    <property type="match status" value="1"/>
</dbReference>
<accession>A0ABQ1KNN8</accession>
<name>A0ABQ1KNN8_9GAMM</name>
<evidence type="ECO:0000256" key="4">
    <source>
        <dbReference type="ARBA" id="ARBA00023172"/>
    </source>
</evidence>
<keyword evidence="5 6" id="KW-0234">DNA repair</keyword>
<comment type="similarity">
    <text evidence="6">Belongs to the RuvA family.</text>
</comment>
<evidence type="ECO:0000259" key="7">
    <source>
        <dbReference type="SMART" id="SM00278"/>
    </source>
</evidence>
<gene>
    <name evidence="6 8" type="primary">ruvA</name>
    <name evidence="8" type="ORF">GCM10011352_30810</name>
</gene>
<evidence type="ECO:0000256" key="5">
    <source>
        <dbReference type="ARBA" id="ARBA00023204"/>
    </source>
</evidence>
<dbReference type="InterPro" id="IPR000085">
    <property type="entry name" value="RuvA"/>
</dbReference>
<sequence>MIGRLTGEVLEKQPPQLLLDVNGVGYELEASMNTFYKLPAQGERVTLHTHMVVREDAQLLYAFIDFQERVLFRALIKTNGVGPKLALAILSGISSEEFIRCVHNEDSATLVRIPGVGKKTAERLIVEMKDKLDRLEIPTITEFRLGAPGAASLAALPDNRAEAESALVALGYKPVQATRAVEQAASSLGEDAAVEELIRQSLKSMVGG</sequence>
<feature type="domain" description="Helix-hairpin-helix DNA-binding motif class 1" evidence="7">
    <location>
        <begin position="73"/>
        <end position="92"/>
    </location>
</feature>
<proteinExistence type="inferred from homology"/>
<keyword evidence="8" id="KW-0067">ATP-binding</keyword>
<keyword evidence="2 6" id="KW-0227">DNA damage</keyword>
<feature type="region of interest" description="Domain I" evidence="6">
    <location>
        <begin position="1"/>
        <end position="64"/>
    </location>
</feature>
<keyword evidence="4 6" id="KW-0233">DNA recombination</keyword>
<feature type="region of interest" description="Domain III" evidence="6">
    <location>
        <begin position="151"/>
        <end position="208"/>
    </location>
</feature>
<dbReference type="SUPFAM" id="SSF47781">
    <property type="entry name" value="RuvA domain 2-like"/>
    <property type="match status" value="1"/>
</dbReference>
<evidence type="ECO:0000256" key="3">
    <source>
        <dbReference type="ARBA" id="ARBA00023125"/>
    </source>
</evidence>
<dbReference type="NCBIfam" id="TIGR00084">
    <property type="entry name" value="ruvA"/>
    <property type="match status" value="1"/>
</dbReference>
<organism evidence="8 9">
    <name type="scientific">Marinobacterium zhoushanense</name>
    <dbReference type="NCBI Taxonomy" id="1679163"/>
    <lineage>
        <taxon>Bacteria</taxon>
        <taxon>Pseudomonadati</taxon>
        <taxon>Pseudomonadota</taxon>
        <taxon>Gammaproteobacteria</taxon>
        <taxon>Oceanospirillales</taxon>
        <taxon>Oceanospirillaceae</taxon>
        <taxon>Marinobacterium</taxon>
    </lineage>
</organism>
<evidence type="ECO:0000256" key="6">
    <source>
        <dbReference type="HAMAP-Rule" id="MF_00031"/>
    </source>
</evidence>
<protein>
    <recommendedName>
        <fullName evidence="6">Holliday junction branch migration complex subunit RuvA</fullName>
    </recommendedName>
</protein>
<dbReference type="EMBL" id="BMIJ01000006">
    <property type="protein sequence ID" value="GGC02449.1"/>
    <property type="molecule type" value="Genomic_DNA"/>
</dbReference>
<keyword evidence="8" id="KW-0378">Hydrolase</keyword>
<comment type="function">
    <text evidence="6">The RuvA-RuvB-RuvC complex processes Holliday junction (HJ) DNA during genetic recombination and DNA repair, while the RuvA-RuvB complex plays an important role in the rescue of blocked DNA replication forks via replication fork reversal (RFR). RuvA specifically binds to HJ cruciform DNA, conferring on it an open structure. The RuvB hexamer acts as an ATP-dependent pump, pulling dsDNA into and through the RuvAB complex. HJ branch migration allows RuvC to scan DNA until it finds its consensus sequence, where it cleaves and resolves the cruciform DNA.</text>
</comment>
<dbReference type="Gene3D" id="1.10.150.20">
    <property type="entry name" value="5' to 3' exonuclease, C-terminal subdomain"/>
    <property type="match status" value="1"/>
</dbReference>
<dbReference type="Gene3D" id="2.40.50.140">
    <property type="entry name" value="Nucleic acid-binding proteins"/>
    <property type="match status" value="1"/>
</dbReference>
<reference evidence="9" key="1">
    <citation type="journal article" date="2019" name="Int. J. Syst. Evol. Microbiol.">
        <title>The Global Catalogue of Microorganisms (GCM) 10K type strain sequencing project: providing services to taxonomists for standard genome sequencing and annotation.</title>
        <authorList>
            <consortium name="The Broad Institute Genomics Platform"/>
            <consortium name="The Broad Institute Genome Sequencing Center for Infectious Disease"/>
            <person name="Wu L."/>
            <person name="Ma J."/>
        </authorList>
    </citation>
    <scope>NUCLEOTIDE SEQUENCE [LARGE SCALE GENOMIC DNA]</scope>
    <source>
        <strain evidence="9">CGMCC 1.15341</strain>
    </source>
</reference>
<dbReference type="CDD" id="cd14332">
    <property type="entry name" value="UBA_RuvA_C"/>
    <property type="match status" value="1"/>
</dbReference>
<keyword evidence="8" id="KW-0347">Helicase</keyword>
<evidence type="ECO:0000313" key="8">
    <source>
        <dbReference type="EMBL" id="GGC02449.1"/>
    </source>
</evidence>
<keyword evidence="8" id="KW-0547">Nucleotide-binding</keyword>
<dbReference type="InterPro" id="IPR011114">
    <property type="entry name" value="RuvA_C"/>
</dbReference>
<dbReference type="Proteomes" id="UP000629025">
    <property type="component" value="Unassembled WGS sequence"/>
</dbReference>
<comment type="subcellular location">
    <subcellularLocation>
        <location evidence="6">Cytoplasm</location>
    </subcellularLocation>
</comment>
<dbReference type="SUPFAM" id="SSF50249">
    <property type="entry name" value="Nucleic acid-binding proteins"/>
    <property type="match status" value="1"/>
</dbReference>
<dbReference type="InterPro" id="IPR012340">
    <property type="entry name" value="NA-bd_OB-fold"/>
</dbReference>
<evidence type="ECO:0000313" key="9">
    <source>
        <dbReference type="Proteomes" id="UP000629025"/>
    </source>
</evidence>
<dbReference type="GO" id="GO:0004386">
    <property type="term" value="F:helicase activity"/>
    <property type="evidence" value="ECO:0007669"/>
    <property type="project" value="UniProtKB-KW"/>
</dbReference>
<keyword evidence="3 6" id="KW-0238">DNA-binding</keyword>
<dbReference type="InterPro" id="IPR010994">
    <property type="entry name" value="RuvA_2-like"/>
</dbReference>
<keyword evidence="1 6" id="KW-0963">Cytoplasm</keyword>
<feature type="domain" description="Helix-hairpin-helix DNA-binding motif class 1" evidence="7">
    <location>
        <begin position="108"/>
        <end position="127"/>
    </location>
</feature>
<dbReference type="HAMAP" id="MF_00031">
    <property type="entry name" value="DNA_HJ_migration_RuvA"/>
    <property type="match status" value="1"/>
</dbReference>
<dbReference type="InterPro" id="IPR013849">
    <property type="entry name" value="DNA_helicase_Holl-junc_RuvA_I"/>
</dbReference>